<dbReference type="AlphaFoldDB" id="A0A1L8GK81"/>
<gene>
    <name evidence="9 10 11 12 13" type="primary">enkd1.L</name>
</gene>
<dbReference type="GeneID" id="779077"/>
<evidence type="ECO:0000256" key="5">
    <source>
        <dbReference type="ARBA" id="ARBA00023273"/>
    </source>
</evidence>
<feature type="region of interest" description="Disordered" evidence="6">
    <location>
        <begin position="1"/>
        <end position="32"/>
    </location>
</feature>
<dbReference type="PaxDb" id="8355-A0A1L8GK81"/>
<sequence length="364" mass="41296">MSKGASRISGPIVPDATPFSDLNKRPSSAGGRLEGRSLALDLLLGPIAPDPRLYPSLYSSRTTHPPPRIHSSAHDILKRGQRGTVGDLLQLEGISLHPRLPTKSKSKDHVKENVRRMREIQKKCREIELENVKGTPKPVKALWKSQKYVNVESKVMTKLQENPSPLEPKYFNFLKAYSGCGSGVQPKRPTLSAPGTPCYKDEQENKSKEIKVNGSRIDFVAYNARNAKRVQLRPSRSLQNLNNIVEQKKREQEEYDSKQKGYIPQYLVDYKEMWLKMKEESKKNTPDVSTPPGHTLMPEAEKLGTLNNLKQNQEKLVKELQKLPLGSDTLSIVKRRTELEKKLLEVEEAIKIFSRPKVFIKKDS</sequence>
<evidence type="ECO:0000256" key="6">
    <source>
        <dbReference type="SAM" id="MobiDB-lite"/>
    </source>
</evidence>
<dbReference type="RefSeq" id="XP_018113238.1">
    <property type="nucleotide sequence ID" value="XM_018257749.2"/>
</dbReference>
<evidence type="ECO:0000313" key="8">
    <source>
        <dbReference type="Proteomes" id="UP000186698"/>
    </source>
</evidence>
<dbReference type="RefSeq" id="XP_018113239.1">
    <property type="nucleotide sequence ID" value="XM_018257750.2"/>
</dbReference>
<evidence type="ECO:0000313" key="9">
    <source>
        <dbReference type="RefSeq" id="XP_018113238.1"/>
    </source>
</evidence>
<evidence type="ECO:0000259" key="7">
    <source>
        <dbReference type="PROSITE" id="PS51665"/>
    </source>
</evidence>
<evidence type="ECO:0000313" key="10">
    <source>
        <dbReference type="RefSeq" id="XP_018113239.1"/>
    </source>
</evidence>
<dbReference type="GO" id="GO:0005881">
    <property type="term" value="C:cytoplasmic microtubule"/>
    <property type="evidence" value="ECO:0000318"/>
    <property type="project" value="GO_Central"/>
</dbReference>
<dbReference type="Proteomes" id="UP000186698">
    <property type="component" value="Chromosome 4L"/>
</dbReference>
<proteinExistence type="predicted"/>
<dbReference type="AGR" id="Xenbase:XB-GENE-5932972"/>
<dbReference type="KEGG" id="xla:779077"/>
<reference evidence="9 10" key="1">
    <citation type="submission" date="2022-04" db="UniProtKB">
        <authorList>
            <consortium name="RefSeq"/>
        </authorList>
    </citation>
    <scope>IDENTIFICATION</scope>
    <source>
        <strain evidence="9 10">J_2021</strain>
        <tissue evidence="9 10">Erythrocytes</tissue>
    </source>
</reference>
<dbReference type="PANTHER" id="PTHR21490">
    <property type="entry name" value="ENKURIN-RELATED"/>
    <property type="match status" value="1"/>
</dbReference>
<evidence type="ECO:0000313" key="13">
    <source>
        <dbReference type="Xenbase" id="XB-GENE-5932972"/>
    </source>
</evidence>
<dbReference type="OrthoDB" id="10264920at2759"/>
<keyword evidence="8" id="KW-1185">Reference proteome</keyword>
<dbReference type="OMA" id="DHWRKEA"/>
<evidence type="ECO:0000256" key="1">
    <source>
        <dbReference type="ARBA" id="ARBA00004138"/>
    </source>
</evidence>
<accession>A0A1L8GK81</accession>
<dbReference type="GO" id="GO:0005929">
    <property type="term" value="C:cilium"/>
    <property type="evidence" value="ECO:0007669"/>
    <property type="project" value="UniProtKB-SubCell"/>
</dbReference>
<protein>
    <submittedName>
        <fullName evidence="9 10">Enkurin domain-containing protein 1 isoform X1</fullName>
    </submittedName>
</protein>
<keyword evidence="4" id="KW-0206">Cytoskeleton</keyword>
<organism evidence="12">
    <name type="scientific">Xenopus laevis</name>
    <name type="common">African clawed frog</name>
    <dbReference type="NCBI Taxonomy" id="8355"/>
    <lineage>
        <taxon>Eukaryota</taxon>
        <taxon>Metazoa</taxon>
        <taxon>Chordata</taxon>
        <taxon>Craniata</taxon>
        <taxon>Vertebrata</taxon>
        <taxon>Euteleostomi</taxon>
        <taxon>Amphibia</taxon>
        <taxon>Batrachia</taxon>
        <taxon>Anura</taxon>
        <taxon>Pipoidea</taxon>
        <taxon>Pipidae</taxon>
        <taxon>Xenopodinae</taxon>
        <taxon>Xenopus</taxon>
        <taxon>Xenopus</taxon>
    </lineage>
</organism>
<dbReference type="Bgee" id="779077">
    <property type="expression patterns" value="Expressed in egg cell and 18 other cell types or tissues"/>
</dbReference>
<dbReference type="Pfam" id="PF13864">
    <property type="entry name" value="Enkurin"/>
    <property type="match status" value="1"/>
</dbReference>
<evidence type="ECO:0000313" key="12">
    <source>
        <dbReference type="RefSeq" id="XP_018113242.1"/>
    </source>
</evidence>
<evidence type="ECO:0000256" key="4">
    <source>
        <dbReference type="ARBA" id="ARBA00023212"/>
    </source>
</evidence>
<evidence type="ECO:0000313" key="11">
    <source>
        <dbReference type="RefSeq" id="XP_018113241.1"/>
    </source>
</evidence>
<dbReference type="PROSITE" id="PS51665">
    <property type="entry name" value="ENKURIN"/>
    <property type="match status" value="1"/>
</dbReference>
<dbReference type="PANTHER" id="PTHR21490:SF2">
    <property type="entry name" value="ENKURIN DOMAIN-CONTAINING PROTEIN 1"/>
    <property type="match status" value="1"/>
</dbReference>
<evidence type="ECO:0000256" key="2">
    <source>
        <dbReference type="ARBA" id="ARBA00004245"/>
    </source>
</evidence>
<feature type="domain" description="Enkurin" evidence="7">
    <location>
        <begin position="269"/>
        <end position="361"/>
    </location>
</feature>
<dbReference type="STRING" id="8355.A0A1L8GK81"/>
<evidence type="ECO:0000256" key="3">
    <source>
        <dbReference type="ARBA" id="ARBA00022490"/>
    </source>
</evidence>
<dbReference type="InterPro" id="IPR027012">
    <property type="entry name" value="Enkurin_dom"/>
</dbReference>
<dbReference type="Xenbase" id="XB-GENE-5932972">
    <property type="gene designation" value="enkd1.L"/>
</dbReference>
<dbReference type="InterPro" id="IPR052102">
    <property type="entry name" value="Enkurin_domain-protein"/>
</dbReference>
<dbReference type="RefSeq" id="XP_018113241.1">
    <property type="nucleotide sequence ID" value="XM_018257752.2"/>
</dbReference>
<name>A0A1L8GK81_XENLA</name>
<keyword evidence="3" id="KW-0963">Cytoplasm</keyword>
<dbReference type="CTD" id="779077"/>
<comment type="subcellular location">
    <subcellularLocation>
        <location evidence="1">Cell projection</location>
        <location evidence="1">Cilium</location>
    </subcellularLocation>
    <subcellularLocation>
        <location evidence="2">Cytoplasm</location>
        <location evidence="2">Cytoskeleton</location>
    </subcellularLocation>
</comment>
<dbReference type="RefSeq" id="XP_018113242.1">
    <property type="nucleotide sequence ID" value="XM_018257753.2"/>
</dbReference>
<keyword evidence="5" id="KW-0966">Cell projection</keyword>